<dbReference type="InterPro" id="IPR046985">
    <property type="entry name" value="IP5"/>
</dbReference>
<dbReference type="AlphaFoldDB" id="A0AAP0B5M5"/>
<dbReference type="Pfam" id="PF22669">
    <property type="entry name" value="Exo_endo_phos2"/>
    <property type="match status" value="1"/>
</dbReference>
<feature type="domain" description="MSP" evidence="10">
    <location>
        <begin position="946"/>
        <end position="1088"/>
    </location>
</feature>
<dbReference type="EMBL" id="JBBWWQ010000015">
    <property type="protein sequence ID" value="KAK8928907.1"/>
    <property type="molecule type" value="Genomic_DNA"/>
</dbReference>
<keyword evidence="4" id="KW-0479">Metal-binding</keyword>
<dbReference type="InterPro" id="IPR015943">
    <property type="entry name" value="WD40/YVTN_repeat-like_dom_sf"/>
</dbReference>
<evidence type="ECO:0000256" key="6">
    <source>
        <dbReference type="ARBA" id="ARBA00022801"/>
    </source>
</evidence>
<evidence type="ECO:0000256" key="4">
    <source>
        <dbReference type="ARBA" id="ARBA00022723"/>
    </source>
</evidence>
<dbReference type="Pfam" id="PF23754">
    <property type="entry name" value="Beta-prop_IP5PC_F"/>
    <property type="match status" value="1"/>
</dbReference>
<dbReference type="CDD" id="cd09074">
    <property type="entry name" value="INPP5c"/>
    <property type="match status" value="1"/>
</dbReference>
<dbReference type="InterPro" id="IPR001680">
    <property type="entry name" value="WD40_rpt"/>
</dbReference>
<evidence type="ECO:0000256" key="5">
    <source>
        <dbReference type="ARBA" id="ARBA00022737"/>
    </source>
</evidence>
<dbReference type="SUPFAM" id="SSF56219">
    <property type="entry name" value="DNase I-like"/>
    <property type="match status" value="1"/>
</dbReference>
<dbReference type="GO" id="GO:0009846">
    <property type="term" value="P:pollen germination"/>
    <property type="evidence" value="ECO:0007669"/>
    <property type="project" value="UniProtKB-ARBA"/>
</dbReference>
<gene>
    <name evidence="11" type="primary">5PTASE12</name>
    <name evidence="11" type="ORF">KSP39_PZI017950</name>
</gene>
<dbReference type="FunFam" id="3.60.10.10:FF:000011">
    <property type="entry name" value="Type II inositol polyphosphate 5-phosphatase 15"/>
    <property type="match status" value="1"/>
</dbReference>
<dbReference type="GO" id="GO:0046856">
    <property type="term" value="P:phosphatidylinositol dephosphorylation"/>
    <property type="evidence" value="ECO:0007669"/>
    <property type="project" value="InterPro"/>
</dbReference>
<keyword evidence="7" id="KW-0460">Magnesium</keyword>
<accession>A0AAP0B5M5</accession>
<keyword evidence="3" id="KW-1017">Isopeptide bond</keyword>
<dbReference type="GO" id="GO:0046872">
    <property type="term" value="F:metal ion binding"/>
    <property type="evidence" value="ECO:0007669"/>
    <property type="project" value="UniProtKB-KW"/>
</dbReference>
<organism evidence="11 12">
    <name type="scientific">Platanthera zijinensis</name>
    <dbReference type="NCBI Taxonomy" id="2320716"/>
    <lineage>
        <taxon>Eukaryota</taxon>
        <taxon>Viridiplantae</taxon>
        <taxon>Streptophyta</taxon>
        <taxon>Embryophyta</taxon>
        <taxon>Tracheophyta</taxon>
        <taxon>Spermatophyta</taxon>
        <taxon>Magnoliopsida</taxon>
        <taxon>Liliopsida</taxon>
        <taxon>Asparagales</taxon>
        <taxon>Orchidaceae</taxon>
        <taxon>Orchidoideae</taxon>
        <taxon>Orchideae</taxon>
        <taxon>Orchidinae</taxon>
        <taxon>Platanthera</taxon>
    </lineage>
</organism>
<dbReference type="GO" id="GO:0004439">
    <property type="term" value="F:phosphatidylinositol-4,5-bisphosphate 5-phosphatase activity"/>
    <property type="evidence" value="ECO:0007669"/>
    <property type="project" value="TreeGrafter"/>
</dbReference>
<dbReference type="Proteomes" id="UP001418222">
    <property type="component" value="Unassembled WGS sequence"/>
</dbReference>
<dbReference type="SMART" id="SM00128">
    <property type="entry name" value="IPPc"/>
    <property type="match status" value="1"/>
</dbReference>
<keyword evidence="8" id="KW-0832">Ubl conjugation</keyword>
<keyword evidence="5" id="KW-0677">Repeat</keyword>
<comment type="cofactor">
    <cofactor evidence="1">
        <name>Mg(2+)</name>
        <dbReference type="ChEBI" id="CHEBI:18420"/>
    </cofactor>
</comment>
<dbReference type="Gene3D" id="3.60.10.10">
    <property type="entry name" value="Endonuclease/exonuclease/phosphatase"/>
    <property type="match status" value="1"/>
</dbReference>
<evidence type="ECO:0000256" key="8">
    <source>
        <dbReference type="ARBA" id="ARBA00022843"/>
    </source>
</evidence>
<name>A0AAP0B5M5_9ASPA</name>
<dbReference type="PROSITE" id="PS50202">
    <property type="entry name" value="MSP"/>
    <property type="match status" value="1"/>
</dbReference>
<dbReference type="SUPFAM" id="SSF101908">
    <property type="entry name" value="Putative isomerase YbhE"/>
    <property type="match status" value="1"/>
</dbReference>
<proteinExistence type="inferred from homology"/>
<feature type="compositionally biased region" description="Polar residues" evidence="9">
    <location>
        <begin position="1"/>
        <end position="32"/>
    </location>
</feature>
<sequence length="1088" mass="120093">MENVTRFNTNASEFPDQSTGEPSITRMVTTVMPTADISPPPPPPLQKQQRQQRKLKSYSQPLPRSEIPRCRSNLKKKHSLDEDRPLSSVDCPSSFSTYSSLPDEPIPEFIGAGGGTGAFRLPPRAAIHHGRPPPVEIRPRPLRETQTGSFLRAIACTASHLWAAQECGVRFWYLPEVFEGWEGRGRPRIGDEETAPFRMSVRTAPALCLLVDSETGLVWSGHSDGKIRSWRMQQPAEQQQMAGFSPAASRKEGGMGFKEGLSWKAHRGAVLSMAMTSYGEIWSGSEGGNIRVWPLQAMKHPSNCQWKKDTSVALVERSCIDLRSLVTVEGECPLSTSNVTYLLSDNSRAKVWSGSSLSFALWDSRRKELLRVFDINGPVEARPDTWSSQDLNVEDEAKAKISSGSKEKSHGPSFLQRSRNALVGAADAVRRVAGKGAFGDDNKRAEAMTISLDGIIWTGYTNGLLVQWDGNGNKLQEVQHHSASVTCLCAFASKLWVGYANGTVQVLDLEGYLIGGWVAHNGPIIKMAVGGLFLFTLANHGGIRGWYLASPGPLDNAVQLELASKEMKYTKFENIKILAGTWNVGQGRASHDSLITWLGSVVSEVGMVVVGLQEVEMGAGFLAVSAAKESVGLEGSSYGQWWLDNVGKTLGEGASFKRVCSRQLAGLLVAVWARKNLKPHVGDVDAAAVPCGLGRAIGNKGAVGLRMRVYDRIMCFVNCHFAAHLEAVNRRNADFNHVYQSMVFTRPLSGGSSATASASNAQLHRWGSVIDKGRPDLSEADMIVFLGDFNYRLHGIGYDEARDLVSQRCFDWLRDKDQLQAEMRAGKVLQGFREGQIVFPPTYKFQRHQIGLAGYDCSEKKRIPAWCDRILYRDNRSVSLSDCSLGCPVASSILQYEACVDVTDSDHKPVRCIFSVDIARLDELSRRKLHGEIVVSSEKVKSLLEEYRNVPETAVSITDIILGNQDTSILKITNKCPKDKATFEILCERLCDVNEDELSSRIHSKGILGFPNWLKVSPAVGIIKPGKTIELSVQHENLRTLEDFMDDAPQSQWTEDTMDSEVILTIKVTGSRSTESRTHQIHIRRTFK</sequence>
<dbReference type="InterPro" id="IPR000300">
    <property type="entry name" value="IPPc"/>
</dbReference>
<evidence type="ECO:0000256" key="9">
    <source>
        <dbReference type="SAM" id="MobiDB-lite"/>
    </source>
</evidence>
<comment type="caution">
    <text evidence="11">The sequence shown here is derived from an EMBL/GenBank/DDBJ whole genome shotgun (WGS) entry which is preliminary data.</text>
</comment>
<protein>
    <submittedName>
        <fullName evidence="11">Type I inositol 1,4,5-trisphosphate 5-phosphatase 12</fullName>
    </submittedName>
</protein>
<evidence type="ECO:0000313" key="11">
    <source>
        <dbReference type="EMBL" id="KAK8928907.1"/>
    </source>
</evidence>
<feature type="region of interest" description="Disordered" evidence="9">
    <location>
        <begin position="1"/>
        <end position="93"/>
    </location>
</feature>
<dbReference type="InterPro" id="IPR036691">
    <property type="entry name" value="Endo/exonu/phosph_ase_sf"/>
</dbReference>
<comment type="similarity">
    <text evidence="2">Belongs to the inositol polyphosphate 5-phosphatase family.</text>
</comment>
<dbReference type="InterPro" id="IPR000535">
    <property type="entry name" value="MSP_dom"/>
</dbReference>
<evidence type="ECO:0000256" key="7">
    <source>
        <dbReference type="ARBA" id="ARBA00022842"/>
    </source>
</evidence>
<dbReference type="Gene3D" id="2.130.10.10">
    <property type="entry name" value="YVTN repeat-like/Quinoprotein amine dehydrogenase"/>
    <property type="match status" value="1"/>
</dbReference>
<dbReference type="PANTHER" id="PTHR11200:SF300">
    <property type="entry name" value="TYPE II INOSITOL 1,4,5-TRISPHOSPHATE 5-PHOSPHATASE"/>
    <property type="match status" value="1"/>
</dbReference>
<dbReference type="Pfam" id="PF23755">
    <property type="entry name" value="Ig-like_IP5PC_F"/>
    <property type="match status" value="1"/>
</dbReference>
<reference evidence="11 12" key="1">
    <citation type="journal article" date="2022" name="Nat. Plants">
        <title>Genomes of leafy and leafless Platanthera orchids illuminate the evolution of mycoheterotrophy.</title>
        <authorList>
            <person name="Li M.H."/>
            <person name="Liu K.W."/>
            <person name="Li Z."/>
            <person name="Lu H.C."/>
            <person name="Ye Q.L."/>
            <person name="Zhang D."/>
            <person name="Wang J.Y."/>
            <person name="Li Y.F."/>
            <person name="Zhong Z.M."/>
            <person name="Liu X."/>
            <person name="Yu X."/>
            <person name="Liu D.K."/>
            <person name="Tu X.D."/>
            <person name="Liu B."/>
            <person name="Hao Y."/>
            <person name="Liao X.Y."/>
            <person name="Jiang Y.T."/>
            <person name="Sun W.H."/>
            <person name="Chen J."/>
            <person name="Chen Y.Q."/>
            <person name="Ai Y."/>
            <person name="Zhai J.W."/>
            <person name="Wu S.S."/>
            <person name="Zhou Z."/>
            <person name="Hsiao Y.Y."/>
            <person name="Wu W.L."/>
            <person name="Chen Y.Y."/>
            <person name="Lin Y.F."/>
            <person name="Hsu J.L."/>
            <person name="Li C.Y."/>
            <person name="Wang Z.W."/>
            <person name="Zhao X."/>
            <person name="Zhong W.Y."/>
            <person name="Ma X.K."/>
            <person name="Ma L."/>
            <person name="Huang J."/>
            <person name="Chen G.Z."/>
            <person name="Huang M.Z."/>
            <person name="Huang L."/>
            <person name="Peng D.H."/>
            <person name="Luo Y.B."/>
            <person name="Zou S.Q."/>
            <person name="Chen S.P."/>
            <person name="Lan S."/>
            <person name="Tsai W.C."/>
            <person name="Van de Peer Y."/>
            <person name="Liu Z.J."/>
        </authorList>
    </citation>
    <scope>NUCLEOTIDE SEQUENCE [LARGE SCALE GENOMIC DNA]</scope>
    <source>
        <strain evidence="11">Lor287</strain>
    </source>
</reference>
<evidence type="ECO:0000313" key="12">
    <source>
        <dbReference type="Proteomes" id="UP001418222"/>
    </source>
</evidence>
<evidence type="ECO:0000256" key="2">
    <source>
        <dbReference type="ARBA" id="ARBA00010768"/>
    </source>
</evidence>
<evidence type="ECO:0000259" key="10">
    <source>
        <dbReference type="PROSITE" id="PS50202"/>
    </source>
</evidence>
<dbReference type="SMART" id="SM00320">
    <property type="entry name" value="WD40"/>
    <property type="match status" value="4"/>
</dbReference>
<keyword evidence="12" id="KW-1185">Reference proteome</keyword>
<dbReference type="InterPro" id="IPR056455">
    <property type="entry name" value="Ig-like_IP5PC_F"/>
</dbReference>
<dbReference type="PANTHER" id="PTHR11200">
    <property type="entry name" value="INOSITOL 5-PHOSPHATASE"/>
    <property type="match status" value="1"/>
</dbReference>
<dbReference type="InterPro" id="IPR056454">
    <property type="entry name" value="Beta-prop_IP5PC_F"/>
</dbReference>
<evidence type="ECO:0000256" key="3">
    <source>
        <dbReference type="ARBA" id="ARBA00022499"/>
    </source>
</evidence>
<evidence type="ECO:0000256" key="1">
    <source>
        <dbReference type="ARBA" id="ARBA00001946"/>
    </source>
</evidence>
<keyword evidence="6" id="KW-0378">Hydrolase</keyword>